<dbReference type="InterPro" id="IPR000550">
    <property type="entry name" value="Hppk"/>
</dbReference>
<dbReference type="Proteomes" id="UP000305887">
    <property type="component" value="Unassembled WGS sequence"/>
</dbReference>
<dbReference type="AlphaFoldDB" id="A0A5C4MNV3"/>
<dbReference type="GO" id="GO:0046656">
    <property type="term" value="P:folic acid biosynthetic process"/>
    <property type="evidence" value="ECO:0007669"/>
    <property type="project" value="UniProtKB-KW"/>
</dbReference>
<comment type="function">
    <text evidence="10">Catalyzes the transfer of pyrophosphate from adenosine triphosphate (ATP) to 6-hydroxymethyl-7,8-dihydropterin, an enzymatic step in folate biosynthesis pathway.</text>
</comment>
<dbReference type="PANTHER" id="PTHR43071:SF1">
    <property type="entry name" value="2-AMINO-4-HYDROXY-6-HYDROXYMETHYLDIHYDROPTERIDINE PYROPHOSPHOKINASE"/>
    <property type="match status" value="1"/>
</dbReference>
<keyword evidence="9" id="KW-0289">Folate biosynthesis</keyword>
<dbReference type="GO" id="GO:0003848">
    <property type="term" value="F:2-amino-4-hydroxy-6-hydroxymethyldihydropteridine diphosphokinase activity"/>
    <property type="evidence" value="ECO:0007669"/>
    <property type="project" value="UniProtKB-EC"/>
</dbReference>
<evidence type="ECO:0000256" key="13">
    <source>
        <dbReference type="SAM" id="SignalP"/>
    </source>
</evidence>
<dbReference type="NCBIfam" id="TIGR01498">
    <property type="entry name" value="folK"/>
    <property type="match status" value="1"/>
</dbReference>
<evidence type="ECO:0000256" key="12">
    <source>
        <dbReference type="ARBA" id="ARBA00033413"/>
    </source>
</evidence>
<organism evidence="15 16">
    <name type="scientific">Rubellimicrobium rubrum</name>
    <dbReference type="NCBI Taxonomy" id="2585369"/>
    <lineage>
        <taxon>Bacteria</taxon>
        <taxon>Pseudomonadati</taxon>
        <taxon>Pseudomonadota</taxon>
        <taxon>Alphaproteobacteria</taxon>
        <taxon>Rhodobacterales</taxon>
        <taxon>Roseobacteraceae</taxon>
        <taxon>Rubellimicrobium</taxon>
    </lineage>
</organism>
<sequence>MIPVLPALIALGSNLPSMAGPPGPTVMAAMDALADLGRVAGRSRLYRSPAWPPGGPDYVNAAALVGTALAPEEILDRLHGIEAALGRTREERWGARTLDLDLLAWGEEVRPDAQGQRAWRDLAPERQGKEAPDRLILPHPRMQDRGFVLVPLAEVAPDWRHPLIGRTVRDMLEALPPSALDGIHAL</sequence>
<dbReference type="UniPathway" id="UPA00077">
    <property type="reaction ID" value="UER00155"/>
</dbReference>
<evidence type="ECO:0000313" key="16">
    <source>
        <dbReference type="Proteomes" id="UP000305887"/>
    </source>
</evidence>
<evidence type="ECO:0000256" key="9">
    <source>
        <dbReference type="ARBA" id="ARBA00022909"/>
    </source>
</evidence>
<evidence type="ECO:0000256" key="3">
    <source>
        <dbReference type="ARBA" id="ARBA00013253"/>
    </source>
</evidence>
<gene>
    <name evidence="15" type="primary">folK</name>
    <name evidence="15" type="ORF">FHG66_19740</name>
</gene>
<evidence type="ECO:0000256" key="1">
    <source>
        <dbReference type="ARBA" id="ARBA00005051"/>
    </source>
</evidence>
<dbReference type="GO" id="GO:0046654">
    <property type="term" value="P:tetrahydrofolate biosynthetic process"/>
    <property type="evidence" value="ECO:0007669"/>
    <property type="project" value="UniProtKB-UniPathway"/>
</dbReference>
<keyword evidence="8" id="KW-0067">ATP-binding</keyword>
<accession>A0A5C4MNV3</accession>
<dbReference type="GO" id="GO:0005524">
    <property type="term" value="F:ATP binding"/>
    <property type="evidence" value="ECO:0007669"/>
    <property type="project" value="UniProtKB-KW"/>
</dbReference>
<name>A0A5C4MNV3_9RHOB</name>
<keyword evidence="7 15" id="KW-0418">Kinase</keyword>
<evidence type="ECO:0000256" key="6">
    <source>
        <dbReference type="ARBA" id="ARBA00022741"/>
    </source>
</evidence>
<dbReference type="PANTHER" id="PTHR43071">
    <property type="entry name" value="2-AMINO-4-HYDROXY-6-HYDROXYMETHYLDIHYDROPTERIDINE PYROPHOSPHOKINASE"/>
    <property type="match status" value="1"/>
</dbReference>
<comment type="caution">
    <text evidence="15">The sequence shown here is derived from an EMBL/GenBank/DDBJ whole genome shotgun (WGS) entry which is preliminary data.</text>
</comment>
<keyword evidence="13" id="KW-0732">Signal</keyword>
<dbReference type="EC" id="2.7.6.3" evidence="3"/>
<dbReference type="PROSITE" id="PS00794">
    <property type="entry name" value="HPPK"/>
    <property type="match status" value="1"/>
</dbReference>
<feature type="signal peptide" evidence="13">
    <location>
        <begin position="1"/>
        <end position="19"/>
    </location>
</feature>
<dbReference type="RefSeq" id="WP_139078818.1">
    <property type="nucleotide sequence ID" value="NZ_VDFU01000043.1"/>
</dbReference>
<dbReference type="Gene3D" id="3.30.70.560">
    <property type="entry name" value="7,8-Dihydro-6-hydroxymethylpterin-pyrophosphokinase HPPK"/>
    <property type="match status" value="1"/>
</dbReference>
<evidence type="ECO:0000256" key="8">
    <source>
        <dbReference type="ARBA" id="ARBA00022840"/>
    </source>
</evidence>
<comment type="pathway">
    <text evidence="1">Cofactor biosynthesis; tetrahydrofolate biosynthesis; 2-amino-4-hydroxy-6-hydroxymethyl-7,8-dihydropteridine diphosphate from 7,8-dihydroneopterin triphosphate: step 4/4.</text>
</comment>
<feature type="domain" description="7,8-dihydro-6-hydroxymethylpterin-pyrophosphokinase" evidence="14">
    <location>
        <begin position="92"/>
        <end position="103"/>
    </location>
</feature>
<dbReference type="SUPFAM" id="SSF55083">
    <property type="entry name" value="6-hydroxymethyl-7,8-dihydropterin pyrophosphokinase, HPPK"/>
    <property type="match status" value="1"/>
</dbReference>
<evidence type="ECO:0000259" key="14">
    <source>
        <dbReference type="PROSITE" id="PS00794"/>
    </source>
</evidence>
<evidence type="ECO:0000256" key="11">
    <source>
        <dbReference type="ARBA" id="ARBA00029766"/>
    </source>
</evidence>
<evidence type="ECO:0000256" key="10">
    <source>
        <dbReference type="ARBA" id="ARBA00029409"/>
    </source>
</evidence>
<comment type="similarity">
    <text evidence="2">Belongs to the HPPK family.</text>
</comment>
<reference evidence="15 16" key="1">
    <citation type="submission" date="2019-06" db="EMBL/GenBank/DDBJ databases">
        <title>YIM 131921 draft genome.</title>
        <authorList>
            <person name="Jiang L."/>
        </authorList>
    </citation>
    <scope>NUCLEOTIDE SEQUENCE [LARGE SCALE GENOMIC DNA]</scope>
    <source>
        <strain evidence="15 16">YIM 131921</strain>
    </source>
</reference>
<protein>
    <recommendedName>
        <fullName evidence="4">2-amino-4-hydroxy-6-hydroxymethyldihydropteridine pyrophosphokinase</fullName>
        <ecNumber evidence="3">2.7.6.3</ecNumber>
    </recommendedName>
    <alternativeName>
        <fullName evidence="11">6-hydroxymethyl-7,8-dihydropterin pyrophosphokinase</fullName>
    </alternativeName>
    <alternativeName>
        <fullName evidence="12">7,8-dihydro-6-hydroxymethylpterin-pyrophosphokinase</fullName>
    </alternativeName>
</protein>
<keyword evidence="16" id="KW-1185">Reference proteome</keyword>
<dbReference type="EMBL" id="VDFU01000043">
    <property type="protein sequence ID" value="TNC46023.1"/>
    <property type="molecule type" value="Genomic_DNA"/>
</dbReference>
<evidence type="ECO:0000313" key="15">
    <source>
        <dbReference type="EMBL" id="TNC46023.1"/>
    </source>
</evidence>
<evidence type="ECO:0000256" key="4">
    <source>
        <dbReference type="ARBA" id="ARBA00016218"/>
    </source>
</evidence>
<evidence type="ECO:0000256" key="7">
    <source>
        <dbReference type="ARBA" id="ARBA00022777"/>
    </source>
</evidence>
<keyword evidence="5 15" id="KW-0808">Transferase</keyword>
<dbReference type="CDD" id="cd00483">
    <property type="entry name" value="HPPK"/>
    <property type="match status" value="1"/>
</dbReference>
<proteinExistence type="inferred from homology"/>
<dbReference type="OrthoDB" id="9808041at2"/>
<dbReference type="InterPro" id="IPR035907">
    <property type="entry name" value="Hppk_sf"/>
</dbReference>
<dbReference type="GO" id="GO:0016301">
    <property type="term" value="F:kinase activity"/>
    <property type="evidence" value="ECO:0007669"/>
    <property type="project" value="UniProtKB-KW"/>
</dbReference>
<feature type="chain" id="PRO_5022719922" description="2-amino-4-hydroxy-6-hydroxymethyldihydropteridine pyrophosphokinase" evidence="13">
    <location>
        <begin position="20"/>
        <end position="186"/>
    </location>
</feature>
<evidence type="ECO:0000256" key="5">
    <source>
        <dbReference type="ARBA" id="ARBA00022679"/>
    </source>
</evidence>
<dbReference type="Pfam" id="PF01288">
    <property type="entry name" value="HPPK"/>
    <property type="match status" value="1"/>
</dbReference>
<keyword evidence="6" id="KW-0547">Nucleotide-binding</keyword>
<evidence type="ECO:0000256" key="2">
    <source>
        <dbReference type="ARBA" id="ARBA00005810"/>
    </source>
</evidence>